<dbReference type="InterPro" id="IPR000424">
    <property type="entry name" value="Primosome_PriB/ssb"/>
</dbReference>
<dbReference type="Gene3D" id="2.40.50.140">
    <property type="entry name" value="Nucleic acid-binding proteins"/>
    <property type="match status" value="1"/>
</dbReference>
<dbReference type="CDD" id="cd04496">
    <property type="entry name" value="SSB_OBF"/>
    <property type="match status" value="1"/>
</dbReference>
<dbReference type="GO" id="GO:0003697">
    <property type="term" value="F:single-stranded DNA binding"/>
    <property type="evidence" value="ECO:0007669"/>
    <property type="project" value="InterPro"/>
</dbReference>
<accession>A0A3S2VV26</accession>
<dbReference type="RefSeq" id="WP_128199763.1">
    <property type="nucleotide sequence ID" value="NZ_SACT01000007.1"/>
</dbReference>
<name>A0A3S2VV26_9BURK</name>
<reference evidence="4 5" key="1">
    <citation type="submission" date="2019-01" db="EMBL/GenBank/DDBJ databases">
        <authorList>
            <person name="Chen W.-M."/>
        </authorList>
    </citation>
    <scope>NUCLEOTIDE SEQUENCE [LARGE SCALE GENOMIC DNA]</scope>
    <source>
        <strain evidence="4 5">ICH-3</strain>
    </source>
</reference>
<dbReference type="SUPFAM" id="SSF50249">
    <property type="entry name" value="Nucleic acid-binding proteins"/>
    <property type="match status" value="1"/>
</dbReference>
<dbReference type="InterPro" id="IPR012340">
    <property type="entry name" value="NA-bd_OB-fold"/>
</dbReference>
<evidence type="ECO:0000313" key="5">
    <source>
        <dbReference type="Proteomes" id="UP000288178"/>
    </source>
</evidence>
<sequence length="150" mass="16726">MAAIQVIQRNAHLAGPVRYDMVEGREGKIARAIFIAISNTRRGAGDAREDEPTSIQWTLWDRQAENAARYLGTGSHVNVVGWVRNHRYEKDGATVYGLDFTADEVDYLDTRAEREAREGRQAFVADMQAHETSGQAPARDARPARRSAKA</sequence>
<organism evidence="4 5">
    <name type="scientific">Rubrivivax albus</name>
    <dbReference type="NCBI Taxonomy" id="2499835"/>
    <lineage>
        <taxon>Bacteria</taxon>
        <taxon>Pseudomonadati</taxon>
        <taxon>Pseudomonadota</taxon>
        <taxon>Betaproteobacteria</taxon>
        <taxon>Burkholderiales</taxon>
        <taxon>Sphaerotilaceae</taxon>
        <taxon>Rubrivivax</taxon>
    </lineage>
</organism>
<dbReference type="PROSITE" id="PS50935">
    <property type="entry name" value="SSB"/>
    <property type="match status" value="1"/>
</dbReference>
<dbReference type="AlphaFoldDB" id="A0A3S2VV26"/>
<evidence type="ECO:0000256" key="3">
    <source>
        <dbReference type="SAM" id="MobiDB-lite"/>
    </source>
</evidence>
<dbReference type="EMBL" id="SACT01000007">
    <property type="protein sequence ID" value="RVT49591.1"/>
    <property type="molecule type" value="Genomic_DNA"/>
</dbReference>
<dbReference type="Pfam" id="PF00436">
    <property type="entry name" value="SSB"/>
    <property type="match status" value="1"/>
</dbReference>
<dbReference type="Proteomes" id="UP000288178">
    <property type="component" value="Unassembled WGS sequence"/>
</dbReference>
<comment type="caution">
    <text evidence="4">The sequence shown here is derived from an EMBL/GenBank/DDBJ whole genome shotgun (WGS) entry which is preliminary data.</text>
</comment>
<evidence type="ECO:0000256" key="2">
    <source>
        <dbReference type="PROSITE-ProRule" id="PRU00252"/>
    </source>
</evidence>
<keyword evidence="5" id="KW-1185">Reference proteome</keyword>
<gene>
    <name evidence="4" type="ORF">ENE75_18200</name>
</gene>
<evidence type="ECO:0000313" key="4">
    <source>
        <dbReference type="EMBL" id="RVT49591.1"/>
    </source>
</evidence>
<feature type="region of interest" description="Disordered" evidence="3">
    <location>
        <begin position="126"/>
        <end position="150"/>
    </location>
</feature>
<keyword evidence="1 2" id="KW-0238">DNA-binding</keyword>
<protein>
    <submittedName>
        <fullName evidence="4">Single-stranded DNA-binding protein</fullName>
    </submittedName>
</protein>
<proteinExistence type="predicted"/>
<dbReference type="OrthoDB" id="2941839at2"/>
<evidence type="ECO:0000256" key="1">
    <source>
        <dbReference type="ARBA" id="ARBA00023125"/>
    </source>
</evidence>